<dbReference type="InterPro" id="IPR004089">
    <property type="entry name" value="MCPsignal_dom"/>
</dbReference>
<dbReference type="PROSITE" id="PS50885">
    <property type="entry name" value="HAMP"/>
    <property type="match status" value="1"/>
</dbReference>
<dbReference type="Gene3D" id="6.10.340.10">
    <property type="match status" value="1"/>
</dbReference>
<evidence type="ECO:0000256" key="2">
    <source>
        <dbReference type="ARBA" id="ARBA00029447"/>
    </source>
</evidence>
<dbReference type="EMBL" id="AVQI01000008">
    <property type="protein sequence ID" value="ERK04904.1"/>
    <property type="molecule type" value="Genomic_DNA"/>
</dbReference>
<dbReference type="InterPro" id="IPR003660">
    <property type="entry name" value="HAMP_dom"/>
</dbReference>
<dbReference type="SMART" id="SM00283">
    <property type="entry name" value="MA"/>
    <property type="match status" value="1"/>
</dbReference>
<accession>A0ABP2YP46</accession>
<evidence type="ECO:0000256" key="1">
    <source>
        <dbReference type="ARBA" id="ARBA00023224"/>
    </source>
</evidence>
<comment type="caution">
    <text evidence="7">The sequence shown here is derived from an EMBL/GenBank/DDBJ whole genome shotgun (WGS) entry which is preliminary data.</text>
</comment>
<protein>
    <submittedName>
        <fullName evidence="7">Methyl-accepting chemotaxis protein signaling domain protein</fullName>
    </submittedName>
</protein>
<keyword evidence="8" id="KW-1185">Reference proteome</keyword>
<evidence type="ECO:0000256" key="4">
    <source>
        <dbReference type="SAM" id="Phobius"/>
    </source>
</evidence>
<dbReference type="Pfam" id="PF00672">
    <property type="entry name" value="HAMP"/>
    <property type="match status" value="1"/>
</dbReference>
<dbReference type="Gene3D" id="1.10.287.950">
    <property type="entry name" value="Methyl-accepting chemotaxis protein"/>
    <property type="match status" value="1"/>
</dbReference>
<dbReference type="PANTHER" id="PTHR32089:SF112">
    <property type="entry name" value="LYSOZYME-LIKE PROTEIN-RELATED"/>
    <property type="match status" value="1"/>
</dbReference>
<dbReference type="CDD" id="cd06225">
    <property type="entry name" value="HAMP"/>
    <property type="match status" value="1"/>
</dbReference>
<proteinExistence type="inferred from homology"/>
<evidence type="ECO:0000259" key="5">
    <source>
        <dbReference type="PROSITE" id="PS50111"/>
    </source>
</evidence>
<keyword evidence="4" id="KW-0472">Membrane</keyword>
<dbReference type="SMART" id="SM00304">
    <property type="entry name" value="HAMP"/>
    <property type="match status" value="1"/>
</dbReference>
<keyword evidence="4" id="KW-0812">Transmembrane</keyword>
<evidence type="ECO:0000259" key="6">
    <source>
        <dbReference type="PROSITE" id="PS50885"/>
    </source>
</evidence>
<feature type="transmembrane region" description="Helical" evidence="4">
    <location>
        <begin position="29"/>
        <end position="50"/>
    </location>
</feature>
<organism evidence="7 8">
    <name type="scientific">Treponema socranskii subsp. socranskii VPI DR56BR1116 = ATCC 35536</name>
    <dbReference type="NCBI Taxonomy" id="1125725"/>
    <lineage>
        <taxon>Bacteria</taxon>
        <taxon>Pseudomonadati</taxon>
        <taxon>Spirochaetota</taxon>
        <taxon>Spirochaetia</taxon>
        <taxon>Spirochaetales</taxon>
        <taxon>Treponemataceae</taxon>
        <taxon>Treponema</taxon>
    </lineage>
</organism>
<dbReference type="SUPFAM" id="SSF58104">
    <property type="entry name" value="Methyl-accepting chemotaxis protein (MCP) signaling domain"/>
    <property type="match status" value="1"/>
</dbReference>
<evidence type="ECO:0000313" key="7">
    <source>
        <dbReference type="EMBL" id="ERK04904.1"/>
    </source>
</evidence>
<dbReference type="PANTHER" id="PTHR32089">
    <property type="entry name" value="METHYL-ACCEPTING CHEMOTAXIS PROTEIN MCPB"/>
    <property type="match status" value="1"/>
</dbReference>
<dbReference type="Proteomes" id="UP000016646">
    <property type="component" value="Unassembled WGS sequence"/>
</dbReference>
<reference evidence="7 8" key="1">
    <citation type="submission" date="2013-08" db="EMBL/GenBank/DDBJ databases">
        <authorList>
            <person name="Durkin A.S."/>
            <person name="Haft D.R."/>
            <person name="McCorrison J."/>
            <person name="Torralba M."/>
            <person name="Gillis M."/>
            <person name="Haft D.H."/>
            <person name="Methe B."/>
            <person name="Sutton G."/>
            <person name="Nelson K.E."/>
        </authorList>
    </citation>
    <scope>NUCLEOTIDE SEQUENCE [LARGE SCALE GENOMIC DNA]</scope>
    <source>
        <strain evidence="7 8">ATCC 35536</strain>
    </source>
</reference>
<dbReference type="SUPFAM" id="SSF103190">
    <property type="entry name" value="Sensory domain-like"/>
    <property type="match status" value="1"/>
</dbReference>
<dbReference type="Pfam" id="PF14827">
    <property type="entry name" value="dCache_3"/>
    <property type="match status" value="1"/>
</dbReference>
<gene>
    <name evidence="7" type="ORF">HMPREF0860_1238</name>
</gene>
<dbReference type="Pfam" id="PF00015">
    <property type="entry name" value="MCPsignal"/>
    <property type="match status" value="1"/>
</dbReference>
<name>A0ABP2YP46_TRESO</name>
<evidence type="ECO:0000313" key="8">
    <source>
        <dbReference type="Proteomes" id="UP000016646"/>
    </source>
</evidence>
<keyword evidence="4" id="KW-1133">Transmembrane helix</keyword>
<feature type="domain" description="Methyl-accepting transducer" evidence="5">
    <location>
        <begin position="422"/>
        <end position="644"/>
    </location>
</feature>
<dbReference type="RefSeq" id="WP_021495419.1">
    <property type="nucleotide sequence ID" value="NZ_AVQI01000008.1"/>
</dbReference>
<dbReference type="InterPro" id="IPR029151">
    <property type="entry name" value="Sensor-like_sf"/>
</dbReference>
<keyword evidence="1 3" id="KW-0807">Transducer</keyword>
<feature type="transmembrane region" description="Helical" evidence="4">
    <location>
        <begin position="300"/>
        <end position="324"/>
    </location>
</feature>
<dbReference type="Gene3D" id="3.30.450.20">
    <property type="entry name" value="PAS domain"/>
    <property type="match status" value="1"/>
</dbReference>
<comment type="similarity">
    <text evidence="2">Belongs to the methyl-accepting chemotaxis (MCP) protein family.</text>
</comment>
<feature type="domain" description="HAMP" evidence="6">
    <location>
        <begin position="321"/>
        <end position="375"/>
    </location>
</feature>
<dbReference type="PROSITE" id="PS50111">
    <property type="entry name" value="CHEMOTAXIS_TRANSDUC_2"/>
    <property type="match status" value="1"/>
</dbReference>
<dbReference type="InterPro" id="IPR029150">
    <property type="entry name" value="dCache_3"/>
</dbReference>
<sequence>MKQNSFSEQFSAIGKRSSLVRKLSSVNRVTVFFTVIVCGLALAVFFYRILTAQHEQSTKASVTGFQLLLDDFGSRAEGAAASIAGRPDVVQAARSRSHADAYKILAELNKQMRVDFIVLTDTSGNIIARGHSERFGDNIINQKAVREAVRGRATYSYEKAVLVRFAIRAGCPVYDSERRIIGAVVSGFNVSSAGFLEKAYKTFGCDVMLYDGTEAVASTIADEKNEMLAAAVSDDCAEAVLARGESYAKMDTIGKSRYYVVYWPVFDVAGKPAGMWALASNFSAARAELGKTIGIRMLEILAAVVVLLVILVSIIAHRVFGLIMRPLQKVSQSFIALSEGNANLAVKIDVPSNDEIGMLVAGFNKFIQKLHAIVKDVKESKATLVTAGEDMTGSADDTSSAITEIIANIESIHTQMDEQETGVTQTVGAVNEIASNIDSLERMIQNQSSSVTQASAAIEEMIVSIASVNQSVDKMVTSFSMLRDKAQDGFIKQTDVNARIKQIESQSNMLQEANTIIADIATRTNLLAMNASIEAAHAGKAGKGFAVVADEIRKLSKSSAVQSKRIGEELSNVNQSIVSVVGASAELSEVFKSLSDELNVTNRFVLYIKQAMDEQNEGSKQIDASLRVVNDNTSSVQDASREMATGNKSILTEINKLQNSASGMKEGISEMATGARQINEVGSALENISSRMKDAIQKIGSQIDQFEL</sequence>
<evidence type="ECO:0000256" key="3">
    <source>
        <dbReference type="PROSITE-ProRule" id="PRU00284"/>
    </source>
</evidence>